<dbReference type="InterPro" id="IPR010982">
    <property type="entry name" value="Lambda_DNA-bd_dom_sf"/>
</dbReference>
<dbReference type="Gene3D" id="1.10.260.40">
    <property type="entry name" value="lambda repressor-like DNA-binding domains"/>
    <property type="match status" value="1"/>
</dbReference>
<accession>A0A3A9ZBH6</accession>
<evidence type="ECO:0000313" key="3">
    <source>
        <dbReference type="Proteomes" id="UP000281726"/>
    </source>
</evidence>
<keyword evidence="3" id="KW-1185">Reference proteome</keyword>
<dbReference type="CDD" id="cd00093">
    <property type="entry name" value="HTH_XRE"/>
    <property type="match status" value="1"/>
</dbReference>
<dbReference type="EMBL" id="RBAK01000006">
    <property type="protein sequence ID" value="RKN45234.1"/>
    <property type="molecule type" value="Genomic_DNA"/>
</dbReference>
<dbReference type="SUPFAM" id="SSF47413">
    <property type="entry name" value="lambda repressor-like DNA-binding domains"/>
    <property type="match status" value="1"/>
</dbReference>
<name>A0A3A9ZBH6_9ACTN</name>
<comment type="caution">
    <text evidence="2">The sequence shown here is derived from an EMBL/GenBank/DDBJ whole genome shotgun (WGS) entry which is preliminary data.</text>
</comment>
<protein>
    <recommendedName>
        <fullName evidence="1">HTH cro/C1-type domain-containing protein</fullName>
    </recommendedName>
</protein>
<reference evidence="2 3" key="1">
    <citation type="journal article" date="2004" name="Syst. Appl. Microbiol.">
        <title>Cryptoendolithic actinomycetes from antarctic sandstone rock samples: Micromonospora endolithica sp. nov. and two isolates related to Micromonospora coerulea Jensen 1932.</title>
        <authorList>
            <person name="Hirsch P."/>
            <person name="Mevs U."/>
            <person name="Kroppenstedt R.M."/>
            <person name="Schumann P."/>
            <person name="Stackebrandt E."/>
        </authorList>
    </citation>
    <scope>NUCLEOTIDE SEQUENCE [LARGE SCALE GENOMIC DNA]</scope>
    <source>
        <strain evidence="2 3">JCM 12677</strain>
    </source>
</reference>
<organism evidence="2 3">
    <name type="scientific">Micromonospora endolithica</name>
    <dbReference type="NCBI Taxonomy" id="230091"/>
    <lineage>
        <taxon>Bacteria</taxon>
        <taxon>Bacillati</taxon>
        <taxon>Actinomycetota</taxon>
        <taxon>Actinomycetes</taxon>
        <taxon>Micromonosporales</taxon>
        <taxon>Micromonosporaceae</taxon>
        <taxon>Micromonospora</taxon>
    </lineage>
</organism>
<dbReference type="InterPro" id="IPR001387">
    <property type="entry name" value="Cro/C1-type_HTH"/>
</dbReference>
<dbReference type="Proteomes" id="UP000281726">
    <property type="component" value="Unassembled WGS sequence"/>
</dbReference>
<gene>
    <name evidence="2" type="ORF">D7223_16450</name>
</gene>
<proteinExistence type="predicted"/>
<dbReference type="RefSeq" id="WP_120729298.1">
    <property type="nucleotide sequence ID" value="NZ_RBAK01000006.1"/>
</dbReference>
<evidence type="ECO:0000313" key="2">
    <source>
        <dbReference type="EMBL" id="RKN45234.1"/>
    </source>
</evidence>
<sequence length="139" mass="15693">MAERTVDRQAWADFIAQAITDHAGGNTTRFAEMVGVKYKTVRRWLTKQTDVSEESIRAVGRALNIKPSVLLVRVGLYAATEVDATPAPDLSATDDPALQEILKANVSPRTKQRMIERLQEMRQREVDEVKWWIDQARGA</sequence>
<dbReference type="OrthoDB" id="3388513at2"/>
<dbReference type="PROSITE" id="PS50943">
    <property type="entry name" value="HTH_CROC1"/>
    <property type="match status" value="1"/>
</dbReference>
<dbReference type="AlphaFoldDB" id="A0A3A9ZBH6"/>
<dbReference type="GO" id="GO:0003677">
    <property type="term" value="F:DNA binding"/>
    <property type="evidence" value="ECO:0007669"/>
    <property type="project" value="InterPro"/>
</dbReference>
<evidence type="ECO:0000259" key="1">
    <source>
        <dbReference type="PROSITE" id="PS50943"/>
    </source>
</evidence>
<feature type="domain" description="HTH cro/C1-type" evidence="1">
    <location>
        <begin position="30"/>
        <end position="70"/>
    </location>
</feature>